<evidence type="ECO:0000313" key="3">
    <source>
        <dbReference type="Proteomes" id="UP001595616"/>
    </source>
</evidence>
<keyword evidence="1" id="KW-0812">Transmembrane</keyword>
<feature type="transmembrane region" description="Helical" evidence="1">
    <location>
        <begin position="43"/>
        <end position="68"/>
    </location>
</feature>
<dbReference type="RefSeq" id="WP_379839722.1">
    <property type="nucleotide sequence ID" value="NZ_JBHRYQ010000001.1"/>
</dbReference>
<keyword evidence="1" id="KW-0472">Membrane</keyword>
<accession>A0ABV7Z2A2</accession>
<keyword evidence="3" id="KW-1185">Reference proteome</keyword>
<evidence type="ECO:0000313" key="2">
    <source>
        <dbReference type="EMBL" id="MFC3812817.1"/>
    </source>
</evidence>
<dbReference type="EMBL" id="JBHRYQ010000001">
    <property type="protein sequence ID" value="MFC3812817.1"/>
    <property type="molecule type" value="Genomic_DNA"/>
</dbReference>
<gene>
    <name evidence="2" type="ORF">ACFOOI_19290</name>
</gene>
<dbReference type="Proteomes" id="UP001595616">
    <property type="component" value="Unassembled WGS sequence"/>
</dbReference>
<reference evidence="3" key="1">
    <citation type="journal article" date="2019" name="Int. J. Syst. Evol. Microbiol.">
        <title>The Global Catalogue of Microorganisms (GCM) 10K type strain sequencing project: providing services to taxonomists for standard genome sequencing and annotation.</title>
        <authorList>
            <consortium name="The Broad Institute Genomics Platform"/>
            <consortium name="The Broad Institute Genome Sequencing Center for Infectious Disease"/>
            <person name="Wu L."/>
            <person name="Ma J."/>
        </authorList>
    </citation>
    <scope>NUCLEOTIDE SEQUENCE [LARGE SCALE GENOMIC DNA]</scope>
    <source>
        <strain evidence="3">CECT 7956</strain>
    </source>
</reference>
<organism evidence="2 3">
    <name type="scientific">Lacihabitans lacunae</name>
    <dbReference type="NCBI Taxonomy" id="1028214"/>
    <lineage>
        <taxon>Bacteria</taxon>
        <taxon>Pseudomonadati</taxon>
        <taxon>Bacteroidota</taxon>
        <taxon>Cytophagia</taxon>
        <taxon>Cytophagales</taxon>
        <taxon>Leadbetterellaceae</taxon>
        <taxon>Lacihabitans</taxon>
    </lineage>
</organism>
<name>A0ABV7Z2A2_9BACT</name>
<feature type="transmembrane region" description="Helical" evidence="1">
    <location>
        <begin position="12"/>
        <end position="31"/>
    </location>
</feature>
<keyword evidence="1" id="KW-1133">Transmembrane helix</keyword>
<proteinExistence type="predicted"/>
<protein>
    <submittedName>
        <fullName evidence="2">Uncharacterized protein</fullName>
    </submittedName>
</protein>
<evidence type="ECO:0000256" key="1">
    <source>
        <dbReference type="SAM" id="Phobius"/>
    </source>
</evidence>
<comment type="caution">
    <text evidence="2">The sequence shown here is derived from an EMBL/GenBank/DDBJ whole genome shotgun (WGS) entry which is preliminary data.</text>
</comment>
<sequence>MIKTYFLRSYITFLVHNIIGLIFCLASYFIFLKINPKNEISGILNISLLFTAVLFFSIVLTKSFLIFIPSTFIKVTNKGLEFIKHNQTKNQFSWDSINKIELSIETSKLLNMYIFIKNEKTLRFVLKDKWLFSLFTMKCVKLNFTIIENLIEKSVDFENKFNSQNLNSVRENLNLTRTTYPSD</sequence>